<dbReference type="EMBL" id="UINC01000237">
    <property type="protein sequence ID" value="SUZ51755.1"/>
    <property type="molecule type" value="Genomic_DNA"/>
</dbReference>
<keyword evidence="1" id="KW-1133">Transmembrane helix</keyword>
<accession>A0A381NB37</accession>
<evidence type="ECO:0000313" key="2">
    <source>
        <dbReference type="EMBL" id="SUZ51755.1"/>
    </source>
</evidence>
<organism evidence="2">
    <name type="scientific">marine metagenome</name>
    <dbReference type="NCBI Taxonomy" id="408172"/>
    <lineage>
        <taxon>unclassified sequences</taxon>
        <taxon>metagenomes</taxon>
        <taxon>ecological metagenomes</taxon>
    </lineage>
</organism>
<keyword evidence="1" id="KW-0812">Transmembrane</keyword>
<gene>
    <name evidence="2" type="ORF">METZ01_LOCUS4609</name>
</gene>
<name>A0A381NB37_9ZZZZ</name>
<protein>
    <submittedName>
        <fullName evidence="2">Uncharacterized protein</fullName>
    </submittedName>
</protein>
<feature type="transmembrane region" description="Helical" evidence="1">
    <location>
        <begin position="110"/>
        <end position="128"/>
    </location>
</feature>
<feature type="transmembrane region" description="Helical" evidence="1">
    <location>
        <begin position="63"/>
        <end position="80"/>
    </location>
</feature>
<dbReference type="AlphaFoldDB" id="A0A381NB37"/>
<evidence type="ECO:0000256" key="1">
    <source>
        <dbReference type="SAM" id="Phobius"/>
    </source>
</evidence>
<reference evidence="2" key="1">
    <citation type="submission" date="2018-05" db="EMBL/GenBank/DDBJ databases">
        <authorList>
            <person name="Lanie J.A."/>
            <person name="Ng W.-L."/>
            <person name="Kazmierczak K.M."/>
            <person name="Andrzejewski T.M."/>
            <person name="Davidsen T.M."/>
            <person name="Wayne K.J."/>
            <person name="Tettelin H."/>
            <person name="Glass J.I."/>
            <person name="Rusch D."/>
            <person name="Podicherti R."/>
            <person name="Tsui H.-C.T."/>
            <person name="Winkler M.E."/>
        </authorList>
    </citation>
    <scope>NUCLEOTIDE SEQUENCE</scope>
</reference>
<proteinExistence type="predicted"/>
<keyword evidence="1" id="KW-0472">Membrane</keyword>
<sequence length="141" mass="15826">MFRCLILAILLFGMLGVLAELYLIEHNEDWWQLVPMYLLVVGPLAVVWTMARPAAASLRSFQLLMTLYVIAGIIGIYQHYTGNAEFELEMYPSRAGFELFWESLKGATPALAPGTMTLFGLLGLASIFRHPQLASKKMPME</sequence>
<feature type="transmembrane region" description="Helical" evidence="1">
    <location>
        <begin position="29"/>
        <end position="51"/>
    </location>
</feature>